<evidence type="ECO:0000313" key="2">
    <source>
        <dbReference type="EMBL" id="QKD84003.1"/>
    </source>
</evidence>
<dbReference type="GO" id="GO:0043886">
    <property type="term" value="F:structural constituent of carboxysome shell"/>
    <property type="evidence" value="ECO:0007669"/>
    <property type="project" value="UniProtKB-ARBA"/>
</dbReference>
<name>A0A6M8BMA6_9CYAN</name>
<feature type="region of interest" description="Disordered" evidence="1">
    <location>
        <begin position="143"/>
        <end position="181"/>
    </location>
</feature>
<dbReference type="SUPFAM" id="SSF51161">
    <property type="entry name" value="Trimeric LpxA-like enzymes"/>
    <property type="match status" value="1"/>
</dbReference>
<accession>A0A6M8BMA6</accession>
<protein>
    <submittedName>
        <fullName evidence="2">Transferase</fullName>
    </submittedName>
</protein>
<dbReference type="Proteomes" id="UP000505210">
    <property type="component" value="Chromosome"/>
</dbReference>
<dbReference type="InterPro" id="IPR011004">
    <property type="entry name" value="Trimer_LpxA-like_sf"/>
</dbReference>
<gene>
    <name evidence="2" type="ORF">HPC62_18995</name>
</gene>
<proteinExistence type="predicted"/>
<feature type="compositionally biased region" description="Low complexity" evidence="1">
    <location>
        <begin position="143"/>
        <end position="158"/>
    </location>
</feature>
<dbReference type="GO" id="GO:0016740">
    <property type="term" value="F:transferase activity"/>
    <property type="evidence" value="ECO:0007669"/>
    <property type="project" value="UniProtKB-KW"/>
</dbReference>
<sequence>MQRSSLSSVEGSPGLTSGDVVIEPGAAIAPGVLLQTDPGSQITIRAGVSVAAGAILHAHGGPLTIEAGATIGSRVLIIGAGHIGATACIGAEATILNPAIAPGEIVPPRALLGDTSRRVDLDTPLASAMPDFSGAVPSILPSIPLSTPPSTSAAGPGPDALSEHRSVGGLSTTAPISLSTPPVYGREALQQLLATMFPYRQAETDGASPPDAG</sequence>
<reference evidence="2 3" key="1">
    <citation type="submission" date="2020-05" db="EMBL/GenBank/DDBJ databases">
        <title>Complete genome sequence of of a novel Thermoleptolyngbya strain isolated from hot springs of Ganzi, Sichuan China.</title>
        <authorList>
            <person name="Tang J."/>
            <person name="Daroch M."/>
            <person name="Li L."/>
            <person name="Waleron K."/>
            <person name="Waleron M."/>
            <person name="Waleron M."/>
        </authorList>
    </citation>
    <scope>NUCLEOTIDE SEQUENCE [LARGE SCALE GENOMIC DNA]</scope>
    <source>
        <strain evidence="2 3">PKUAC-SCTA183</strain>
    </source>
</reference>
<evidence type="ECO:0000256" key="1">
    <source>
        <dbReference type="SAM" id="MobiDB-lite"/>
    </source>
</evidence>
<dbReference type="EMBL" id="CP053661">
    <property type="protein sequence ID" value="QKD84003.1"/>
    <property type="molecule type" value="Genomic_DNA"/>
</dbReference>
<evidence type="ECO:0000313" key="3">
    <source>
        <dbReference type="Proteomes" id="UP000505210"/>
    </source>
</evidence>
<keyword evidence="2" id="KW-0808">Transferase</keyword>
<dbReference type="KEGG" id="theu:HPC62_18995"/>
<feature type="compositionally biased region" description="Polar residues" evidence="1">
    <location>
        <begin position="169"/>
        <end position="180"/>
    </location>
</feature>
<dbReference type="Gene3D" id="2.160.10.10">
    <property type="entry name" value="Hexapeptide repeat proteins"/>
    <property type="match status" value="1"/>
</dbReference>
<organism evidence="2 3">
    <name type="scientific">Thermoleptolyngbya sichuanensis A183</name>
    <dbReference type="NCBI Taxonomy" id="2737172"/>
    <lineage>
        <taxon>Bacteria</taxon>
        <taxon>Bacillati</taxon>
        <taxon>Cyanobacteriota</taxon>
        <taxon>Cyanophyceae</taxon>
        <taxon>Oculatellales</taxon>
        <taxon>Oculatellaceae</taxon>
        <taxon>Thermoleptolyngbya</taxon>
        <taxon>Thermoleptolyngbya sichuanensis</taxon>
    </lineage>
</organism>
<keyword evidence="3" id="KW-1185">Reference proteome</keyword>
<dbReference type="GO" id="GO:0031470">
    <property type="term" value="C:carboxysome"/>
    <property type="evidence" value="ECO:0007669"/>
    <property type="project" value="UniProtKB-ARBA"/>
</dbReference>
<dbReference type="AlphaFoldDB" id="A0A6M8BMA6"/>
<dbReference type="RefSeq" id="WP_172358072.1">
    <property type="nucleotide sequence ID" value="NZ_CP053661.1"/>
</dbReference>